<keyword evidence="2" id="KW-1185">Reference proteome</keyword>
<accession>A0AAV0BKB5</accession>
<dbReference type="AlphaFoldDB" id="A0AAV0BKB5"/>
<protein>
    <submittedName>
        <fullName evidence="1">Uncharacterized protein</fullName>
    </submittedName>
</protein>
<proteinExistence type="predicted"/>
<comment type="caution">
    <text evidence="1">The sequence shown here is derived from an EMBL/GenBank/DDBJ whole genome shotgun (WGS) entry which is preliminary data.</text>
</comment>
<evidence type="ECO:0000313" key="2">
    <source>
        <dbReference type="Proteomes" id="UP001153365"/>
    </source>
</evidence>
<organism evidence="1 2">
    <name type="scientific">Phakopsora pachyrhizi</name>
    <name type="common">Asian soybean rust disease fungus</name>
    <dbReference type="NCBI Taxonomy" id="170000"/>
    <lineage>
        <taxon>Eukaryota</taxon>
        <taxon>Fungi</taxon>
        <taxon>Dikarya</taxon>
        <taxon>Basidiomycota</taxon>
        <taxon>Pucciniomycotina</taxon>
        <taxon>Pucciniomycetes</taxon>
        <taxon>Pucciniales</taxon>
        <taxon>Phakopsoraceae</taxon>
        <taxon>Phakopsora</taxon>
    </lineage>
</organism>
<gene>
    <name evidence="1" type="ORF">PPACK8108_LOCUS22266</name>
</gene>
<reference evidence="1" key="1">
    <citation type="submission" date="2022-06" db="EMBL/GenBank/DDBJ databases">
        <authorList>
            <consortium name="SYNGENTA / RWTH Aachen University"/>
        </authorList>
    </citation>
    <scope>NUCLEOTIDE SEQUENCE</scope>
</reference>
<name>A0AAV0BKB5_PHAPC</name>
<evidence type="ECO:0000313" key="1">
    <source>
        <dbReference type="EMBL" id="CAH7687478.1"/>
    </source>
</evidence>
<dbReference type="Proteomes" id="UP001153365">
    <property type="component" value="Unassembled WGS sequence"/>
</dbReference>
<sequence>MKHILDPRITFFIAKKQSRILLQQTTKYEDKLKSAIGEDYLCSKSRLPLEDLFLSASEQDKSVPMQIEYHPLW</sequence>
<dbReference type="EMBL" id="CALTRL010005879">
    <property type="protein sequence ID" value="CAH7687478.1"/>
    <property type="molecule type" value="Genomic_DNA"/>
</dbReference>